<feature type="region of interest" description="Disordered" evidence="1">
    <location>
        <begin position="51"/>
        <end position="74"/>
    </location>
</feature>
<dbReference type="AlphaFoldDB" id="M7YZV3"/>
<proteinExistence type="predicted"/>
<protein>
    <submittedName>
        <fullName evidence="2">Uncharacterized protein</fullName>
    </submittedName>
</protein>
<reference evidence="2" key="1">
    <citation type="journal article" date="2013" name="Nature">
        <title>Draft genome of the wheat A-genome progenitor Triticum urartu.</title>
        <authorList>
            <person name="Ling H.Q."/>
            <person name="Zhao S."/>
            <person name="Liu D."/>
            <person name="Wang J."/>
            <person name="Sun H."/>
            <person name="Zhang C."/>
            <person name="Fan H."/>
            <person name="Li D."/>
            <person name="Dong L."/>
            <person name="Tao Y."/>
            <person name="Gao C."/>
            <person name="Wu H."/>
            <person name="Li Y."/>
            <person name="Cui Y."/>
            <person name="Guo X."/>
            <person name="Zheng S."/>
            <person name="Wang B."/>
            <person name="Yu K."/>
            <person name="Liang Q."/>
            <person name="Yang W."/>
            <person name="Lou X."/>
            <person name="Chen J."/>
            <person name="Feng M."/>
            <person name="Jian J."/>
            <person name="Zhang X."/>
            <person name="Luo G."/>
            <person name="Jiang Y."/>
            <person name="Liu J."/>
            <person name="Wang Z."/>
            <person name="Sha Y."/>
            <person name="Zhang B."/>
            <person name="Wu H."/>
            <person name="Tang D."/>
            <person name="Shen Q."/>
            <person name="Xue P."/>
            <person name="Zou S."/>
            <person name="Wang X."/>
            <person name="Liu X."/>
            <person name="Wang F."/>
            <person name="Yang Y."/>
            <person name="An X."/>
            <person name="Dong Z."/>
            <person name="Zhang K."/>
            <person name="Zhang X."/>
            <person name="Luo M.C."/>
            <person name="Dvorak J."/>
            <person name="Tong Y."/>
            <person name="Wang J."/>
            <person name="Yang H."/>
            <person name="Li Z."/>
            <person name="Wang D."/>
            <person name="Zhang A."/>
            <person name="Wang J."/>
        </authorList>
    </citation>
    <scope>NUCLEOTIDE SEQUENCE</scope>
</reference>
<sequence length="219" mass="24483">MVNTRRCRVALPEEGDAGNHPLVKDHVGWHFPATPSFPDFTVATAHSPPIEAERAQRGRAGRDGTRALEARVERPEEQTNIPLYLPRNTNMVVDCRICGDPHSVGSHSLSSLVKLLYLHMGARAALNLLTSSPCSSWQRKDHQLPYATLAQVKSEDGEPTDRRKVLQMVLRGAVDQVLVNVSWLNQRMVLKLLILKASIRYGTIIPYVAAFRKMFNLSL</sequence>
<evidence type="ECO:0000256" key="1">
    <source>
        <dbReference type="SAM" id="MobiDB-lite"/>
    </source>
</evidence>
<gene>
    <name evidence="2" type="ORF">TRIUR3_17079</name>
</gene>
<organism evidence="2">
    <name type="scientific">Triticum urartu</name>
    <name type="common">Red wild einkorn</name>
    <name type="synonym">Crithodium urartu</name>
    <dbReference type="NCBI Taxonomy" id="4572"/>
    <lineage>
        <taxon>Eukaryota</taxon>
        <taxon>Viridiplantae</taxon>
        <taxon>Streptophyta</taxon>
        <taxon>Embryophyta</taxon>
        <taxon>Tracheophyta</taxon>
        <taxon>Spermatophyta</taxon>
        <taxon>Magnoliopsida</taxon>
        <taxon>Liliopsida</taxon>
        <taxon>Poales</taxon>
        <taxon>Poaceae</taxon>
        <taxon>BOP clade</taxon>
        <taxon>Pooideae</taxon>
        <taxon>Triticodae</taxon>
        <taxon>Triticeae</taxon>
        <taxon>Triticinae</taxon>
        <taxon>Triticum</taxon>
    </lineage>
</organism>
<evidence type="ECO:0000313" key="2">
    <source>
        <dbReference type="EMBL" id="EMS53192.1"/>
    </source>
</evidence>
<accession>M7YZV3</accession>
<dbReference type="EMBL" id="KD198151">
    <property type="protein sequence ID" value="EMS53192.1"/>
    <property type="molecule type" value="Genomic_DNA"/>
</dbReference>
<name>M7YZV3_TRIUA</name>